<dbReference type="Pfam" id="PF05054">
    <property type="entry name" value="AcMNPV_Ac109"/>
    <property type="match status" value="2"/>
</dbReference>
<dbReference type="InterPro" id="IPR007748">
    <property type="entry name" value="AcMNPV_Orf109"/>
</dbReference>
<sequence length="357" mass="40906">MSSSCGKNIKVYISDYFVEFPYNRIPSPVVQQQQQILTIFVPTYADEKVILKNPLINLGYQKVNVLKYVSNFNETDDEQIRNGVVVYWNAITQIRTTGVGDTLVFNVVLSDNLYACSDIIIDTKMRTVQCPLQVDYSPKMTLLKGECAGDSEELRKAKSNDHTEFCVYFDKETPMGIKILNTKRFLLILSMFRETRAKVHIYLSHNELATIHKELSWESTRRRLRGGTPSQCTIIDIPSYKYVMDALELIGVHSNDKSSLHKLIDIYNPLILKYNLVPAVLIELNNINGVEKHVRLYCKYEGFAITNAGPVPLNMPTQNPKPFVHKSTIVTPPSESFYKEIGTRRAYLHSPIYNYFL</sequence>
<dbReference type="EMBL" id="KP658210">
    <property type="protein sequence ID" value="ALN41969.1"/>
    <property type="molecule type" value="Genomic_DNA"/>
</dbReference>
<name>A0A109P610_9BBAC</name>
<protein>
    <submittedName>
        <fullName evidence="1">Odv-e43</fullName>
    </submittedName>
</protein>
<reference evidence="1" key="1">
    <citation type="journal article" date="2016" name="PLoS ONE">
        <title>Genome of Cnaphalocrocis medinalis Granulovirus, the First Crambidae-Infecting Betabaculovirus Isolated from Rice Leaffolder to Sequenced.</title>
        <authorList>
            <person name="Han G."/>
            <person name="Xu J."/>
            <person name="Liu Q."/>
            <person name="Li C."/>
            <person name="Xu H."/>
            <person name="Lu Z."/>
        </authorList>
    </citation>
    <scope>NUCLEOTIDE SEQUENCE</scope>
</reference>
<organism evidence="1">
    <name type="scientific">Cnaphalocrocis medinalis granulovirus</name>
    <dbReference type="NCBI Taxonomy" id="1750712"/>
    <lineage>
        <taxon>Viruses</taxon>
        <taxon>Viruses incertae sedis</taxon>
        <taxon>Naldaviricetes</taxon>
        <taxon>Lefavirales</taxon>
        <taxon>Baculoviridae</taxon>
        <taxon>Betabaculovirus</taxon>
        <taxon>Betabaculovirus cnamedinalis</taxon>
    </lineage>
</organism>
<accession>A0A109P610</accession>
<evidence type="ECO:0000313" key="1">
    <source>
        <dbReference type="EMBL" id="ALN41969.1"/>
    </source>
</evidence>
<proteinExistence type="predicted"/>